<reference evidence="4" key="1">
    <citation type="submission" date="2020-06" db="EMBL/GenBank/DDBJ databases">
        <title>WGS assembly of Ceratodon purpureus strain R40.</title>
        <authorList>
            <person name="Carey S.B."/>
            <person name="Jenkins J."/>
            <person name="Shu S."/>
            <person name="Lovell J.T."/>
            <person name="Sreedasyam A."/>
            <person name="Maumus F."/>
            <person name="Tiley G.P."/>
            <person name="Fernandez-Pozo N."/>
            <person name="Barry K."/>
            <person name="Chen C."/>
            <person name="Wang M."/>
            <person name="Lipzen A."/>
            <person name="Daum C."/>
            <person name="Saski C.A."/>
            <person name="Payton A.C."/>
            <person name="Mcbreen J.C."/>
            <person name="Conrad R.E."/>
            <person name="Kollar L.M."/>
            <person name="Olsson S."/>
            <person name="Huttunen S."/>
            <person name="Landis J.B."/>
            <person name="Wickett N.J."/>
            <person name="Johnson M.G."/>
            <person name="Rensing S.A."/>
            <person name="Grimwood J."/>
            <person name="Schmutz J."/>
            <person name="Mcdaniel S.F."/>
        </authorList>
    </citation>
    <scope>NUCLEOTIDE SEQUENCE</scope>
    <source>
        <strain evidence="4">R40</strain>
    </source>
</reference>
<keyword evidence="2" id="KW-1133">Transmembrane helix</keyword>
<name>A0A8T0J3J6_CERPU</name>
<dbReference type="FunFam" id="1.20.1280.50:FF:000008">
    <property type="entry name" value="F-box only protein 6"/>
    <property type="match status" value="1"/>
</dbReference>
<accession>A0A8T0J3J6</accession>
<dbReference type="InterPro" id="IPR036047">
    <property type="entry name" value="F-box-like_dom_sf"/>
</dbReference>
<dbReference type="Pfam" id="PF00646">
    <property type="entry name" value="F-box"/>
    <property type="match status" value="1"/>
</dbReference>
<dbReference type="PROSITE" id="PS50181">
    <property type="entry name" value="FBOX"/>
    <property type="match status" value="1"/>
</dbReference>
<protein>
    <recommendedName>
        <fullName evidence="3">F-box domain-containing protein</fullName>
    </recommendedName>
</protein>
<keyword evidence="1" id="KW-0677">Repeat</keyword>
<comment type="caution">
    <text evidence="4">The sequence shown here is derived from an EMBL/GenBank/DDBJ whole genome shotgun (WGS) entry which is preliminary data.</text>
</comment>
<sequence length="240" mass="27824">MAEPSLSDPWTIHGLPSELMGLVLSFLPLPALCRMRTVCKNWNHIICSSSFHDSYEERDHHGVCFLKTIDRSVMRGTTCFLDFNKKRWYLIKGQAIDYEFVIKKVVMGDGLVAEFCAKARDSPTVCIQMSDAILKKRWRIDPCPCEDPNLSSTYYKVNRTSLVVMGADHGSSRMFRIFLFDNSGFGEDSFHQCLWIYESSTNNWRSGSPPPRKGSYNNYARSAVILFYFYFYFYFFLVSF</sequence>
<dbReference type="AlphaFoldDB" id="A0A8T0J3J6"/>
<keyword evidence="2" id="KW-0812">Transmembrane</keyword>
<evidence type="ECO:0000256" key="1">
    <source>
        <dbReference type="ARBA" id="ARBA00022737"/>
    </source>
</evidence>
<evidence type="ECO:0000313" key="5">
    <source>
        <dbReference type="Proteomes" id="UP000822688"/>
    </source>
</evidence>
<dbReference type="Gene3D" id="1.20.1280.50">
    <property type="match status" value="1"/>
</dbReference>
<dbReference type="InterPro" id="IPR050796">
    <property type="entry name" value="SCF_F-box_component"/>
</dbReference>
<dbReference type="SUPFAM" id="SSF81383">
    <property type="entry name" value="F-box domain"/>
    <property type="match status" value="1"/>
</dbReference>
<evidence type="ECO:0000313" key="4">
    <source>
        <dbReference type="EMBL" id="KAG0590504.1"/>
    </source>
</evidence>
<dbReference type="PANTHER" id="PTHR31672">
    <property type="entry name" value="BNACNNG10540D PROTEIN"/>
    <property type="match status" value="1"/>
</dbReference>
<evidence type="ECO:0000256" key="2">
    <source>
        <dbReference type="SAM" id="Phobius"/>
    </source>
</evidence>
<organism evidence="4 5">
    <name type="scientific">Ceratodon purpureus</name>
    <name type="common">Fire moss</name>
    <name type="synonym">Dicranum purpureum</name>
    <dbReference type="NCBI Taxonomy" id="3225"/>
    <lineage>
        <taxon>Eukaryota</taxon>
        <taxon>Viridiplantae</taxon>
        <taxon>Streptophyta</taxon>
        <taxon>Embryophyta</taxon>
        <taxon>Bryophyta</taxon>
        <taxon>Bryophytina</taxon>
        <taxon>Bryopsida</taxon>
        <taxon>Dicranidae</taxon>
        <taxon>Pseudoditrichales</taxon>
        <taxon>Ditrichaceae</taxon>
        <taxon>Ceratodon</taxon>
    </lineage>
</organism>
<gene>
    <name evidence="4" type="ORF">KC19_1G104400</name>
</gene>
<dbReference type="InterPro" id="IPR001810">
    <property type="entry name" value="F-box_dom"/>
</dbReference>
<feature type="domain" description="F-box" evidence="3">
    <location>
        <begin position="9"/>
        <end position="58"/>
    </location>
</feature>
<dbReference type="SMART" id="SM00256">
    <property type="entry name" value="FBOX"/>
    <property type="match status" value="1"/>
</dbReference>
<proteinExistence type="predicted"/>
<dbReference type="PANTHER" id="PTHR31672:SF2">
    <property type="entry name" value="F-BOX DOMAIN-CONTAINING PROTEIN"/>
    <property type="match status" value="1"/>
</dbReference>
<evidence type="ECO:0000259" key="3">
    <source>
        <dbReference type="PROSITE" id="PS50181"/>
    </source>
</evidence>
<dbReference type="Proteomes" id="UP000822688">
    <property type="component" value="Chromosome 1"/>
</dbReference>
<feature type="transmembrane region" description="Helical" evidence="2">
    <location>
        <begin position="12"/>
        <end position="33"/>
    </location>
</feature>
<feature type="transmembrane region" description="Helical" evidence="2">
    <location>
        <begin position="219"/>
        <end position="237"/>
    </location>
</feature>
<dbReference type="EMBL" id="CM026421">
    <property type="protein sequence ID" value="KAG0590504.1"/>
    <property type="molecule type" value="Genomic_DNA"/>
</dbReference>
<keyword evidence="2" id="KW-0472">Membrane</keyword>
<keyword evidence="5" id="KW-1185">Reference proteome</keyword>